<dbReference type="AlphaFoldDB" id="A0A4Z1SWK3"/>
<keyword evidence="6 7" id="KW-0413">Isomerase</keyword>
<sequence>MDRFRVPPETFVTPEKTILNRRFQMDRFRHSVVFYIISQFITMISQSIEGLSFDAAPEPSPACAKLLGILEKVEEIFKETPPVTRDVRYGNPSFRTFIGKLRERCTDWHRDALPEAYQEATIEIDVYFLDMFGSEQRLDYGTGHELNFVCWVFSFARLQVLESKEDMINIGLRLAPTYLRIVQNIQNIYTLEPAGSHGAWSVDDYNMLPFVWGSAQLFNKRFHPIDIFNEEKVEQHLDNLYNMMIHNIFLVKTGDLRVTSPFISEIHMAADTNWQKIHSGMYRHYQNEVLCKWPIMQHFWFGSIIPFE</sequence>
<dbReference type="InterPro" id="IPR043170">
    <property type="entry name" value="PTPA_C_lid"/>
</dbReference>
<name>A0A4Z1SWK3_GIAMU</name>
<proteinExistence type="inferred from homology"/>
<evidence type="ECO:0000256" key="3">
    <source>
        <dbReference type="ARBA" id="ARBA00011019"/>
    </source>
</evidence>
<dbReference type="OrthoDB" id="16120at2759"/>
<evidence type="ECO:0000313" key="8">
    <source>
        <dbReference type="EMBL" id="TNJ27908.1"/>
    </source>
</evidence>
<comment type="function">
    <text evidence="7">PPIases accelerate the folding of proteins. It catalyzes the cis-trans isomerization of proline imidic peptide bonds in oligopeptides.</text>
</comment>
<dbReference type="Proteomes" id="UP000315496">
    <property type="component" value="Chromosome 3"/>
</dbReference>
<evidence type="ECO:0000313" key="9">
    <source>
        <dbReference type="Proteomes" id="UP000315496"/>
    </source>
</evidence>
<dbReference type="PANTHER" id="PTHR10012">
    <property type="entry name" value="SERINE/THREONINE-PROTEIN PHOSPHATASE 2A REGULATORY SUBUNIT B"/>
    <property type="match status" value="1"/>
</dbReference>
<dbReference type="GO" id="GO:0003755">
    <property type="term" value="F:peptidyl-prolyl cis-trans isomerase activity"/>
    <property type="evidence" value="ECO:0007669"/>
    <property type="project" value="UniProtKB-KW"/>
</dbReference>
<dbReference type="VEuPathDB" id="GiardiaDB:GMRT_16101"/>
<dbReference type="EMBL" id="VDLU01000003">
    <property type="protein sequence ID" value="TNJ27908.1"/>
    <property type="molecule type" value="Genomic_DNA"/>
</dbReference>
<dbReference type="Gene3D" id="1.20.120.1150">
    <property type="match status" value="1"/>
</dbReference>
<evidence type="ECO:0000256" key="1">
    <source>
        <dbReference type="ARBA" id="ARBA00000971"/>
    </source>
</evidence>
<dbReference type="GO" id="GO:0005634">
    <property type="term" value="C:nucleus"/>
    <property type="evidence" value="ECO:0007669"/>
    <property type="project" value="TreeGrafter"/>
</dbReference>
<evidence type="ECO:0000256" key="4">
    <source>
        <dbReference type="ARBA" id="ARBA00022490"/>
    </source>
</evidence>
<evidence type="ECO:0000256" key="5">
    <source>
        <dbReference type="ARBA" id="ARBA00023110"/>
    </source>
</evidence>
<comment type="similarity">
    <text evidence="3 7">Belongs to the PTPA-type PPIase family.</text>
</comment>
<evidence type="ECO:0000256" key="2">
    <source>
        <dbReference type="ARBA" id="ARBA00004496"/>
    </source>
</evidence>
<evidence type="ECO:0000256" key="6">
    <source>
        <dbReference type="ARBA" id="ARBA00023235"/>
    </source>
</evidence>
<dbReference type="GO" id="GO:0008160">
    <property type="term" value="F:protein tyrosine phosphatase activator activity"/>
    <property type="evidence" value="ECO:0007669"/>
    <property type="project" value="TreeGrafter"/>
</dbReference>
<keyword evidence="5 7" id="KW-0697">Rotamase</keyword>
<evidence type="ECO:0000256" key="7">
    <source>
        <dbReference type="RuleBase" id="RU361210"/>
    </source>
</evidence>
<keyword evidence="4 7" id="KW-0963">Cytoplasm</keyword>
<dbReference type="InterPro" id="IPR004327">
    <property type="entry name" value="Phstyr_phstse_ac"/>
</dbReference>
<comment type="subcellular location">
    <subcellularLocation>
        <location evidence="2 7">Cytoplasm</location>
    </subcellularLocation>
</comment>
<comment type="caution">
    <text evidence="8">The sequence shown here is derived from an EMBL/GenBank/DDBJ whole genome shotgun (WGS) entry which is preliminary data.</text>
</comment>
<dbReference type="EC" id="5.2.1.8" evidence="7"/>
<keyword evidence="9" id="KW-1185">Reference proteome</keyword>
<dbReference type="PIRSF" id="PIRSF016325">
    <property type="entry name" value="Phstyr_phstse_ac"/>
    <property type="match status" value="1"/>
</dbReference>
<dbReference type="Pfam" id="PF03095">
    <property type="entry name" value="PTPA"/>
    <property type="match status" value="1"/>
</dbReference>
<gene>
    <name evidence="8" type="ORF">GMRT_16101</name>
</gene>
<comment type="catalytic activity">
    <reaction evidence="1 7">
        <text>[protein]-peptidylproline (omega=180) = [protein]-peptidylproline (omega=0)</text>
        <dbReference type="Rhea" id="RHEA:16237"/>
        <dbReference type="Rhea" id="RHEA-COMP:10747"/>
        <dbReference type="Rhea" id="RHEA-COMP:10748"/>
        <dbReference type="ChEBI" id="CHEBI:83833"/>
        <dbReference type="ChEBI" id="CHEBI:83834"/>
        <dbReference type="EC" id="5.2.1.8"/>
    </reaction>
</comment>
<dbReference type="InterPro" id="IPR037218">
    <property type="entry name" value="PTPA_sf"/>
</dbReference>
<protein>
    <recommendedName>
        <fullName evidence="7">Serine/threonine-protein phosphatase 2A activator</fullName>
        <ecNumber evidence="7">5.2.1.8</ecNumber>
    </recommendedName>
    <alternativeName>
        <fullName evidence="7">Phosphotyrosyl phosphatase activator</fullName>
    </alternativeName>
</protein>
<dbReference type="CDD" id="cd04087">
    <property type="entry name" value="PTPA"/>
    <property type="match status" value="1"/>
</dbReference>
<organism evidence="8 9">
    <name type="scientific">Giardia muris</name>
    <dbReference type="NCBI Taxonomy" id="5742"/>
    <lineage>
        <taxon>Eukaryota</taxon>
        <taxon>Metamonada</taxon>
        <taxon>Diplomonadida</taxon>
        <taxon>Hexamitidae</taxon>
        <taxon>Giardiinae</taxon>
        <taxon>Giardia</taxon>
    </lineage>
</organism>
<dbReference type="FunFam" id="1.20.120.1150:FF:000002">
    <property type="entry name" value="Serine/threonine-protein phosphatase 2A activator"/>
    <property type="match status" value="1"/>
</dbReference>
<dbReference type="GO" id="GO:0005737">
    <property type="term" value="C:cytoplasm"/>
    <property type="evidence" value="ECO:0007669"/>
    <property type="project" value="UniProtKB-SubCell"/>
</dbReference>
<dbReference type="GO" id="GO:0007052">
    <property type="term" value="P:mitotic spindle organization"/>
    <property type="evidence" value="ECO:0007669"/>
    <property type="project" value="TreeGrafter"/>
</dbReference>
<accession>A0A4Z1SWK3</accession>
<dbReference type="SUPFAM" id="SSF140984">
    <property type="entry name" value="PTPA-like"/>
    <property type="match status" value="1"/>
</dbReference>
<dbReference type="PANTHER" id="PTHR10012:SF0">
    <property type="entry name" value="SERINE_THREONINE-PROTEIN PHOSPHATASE 2A ACTIVATOR"/>
    <property type="match status" value="1"/>
</dbReference>
<reference evidence="8 9" key="1">
    <citation type="submission" date="2019-05" db="EMBL/GenBank/DDBJ databases">
        <title>The compact genome of Giardia muris reveals important steps in the evolution of intestinal protozoan parasites.</title>
        <authorList>
            <person name="Xu F."/>
            <person name="Jimenez-Gonzalez A."/>
            <person name="Einarsson E."/>
            <person name="Astvaldsson A."/>
            <person name="Peirasmaki D."/>
            <person name="Eckmann L."/>
            <person name="Andersson J.O."/>
            <person name="Svard S.G."/>
            <person name="Jerlstrom-Hultqvist J."/>
        </authorList>
    </citation>
    <scope>NUCLEOTIDE SEQUENCE [LARGE SCALE GENOMIC DNA]</scope>
    <source>
        <strain evidence="8 9">Roberts-Thomson</strain>
    </source>
</reference>
<dbReference type="GO" id="GO:0000159">
    <property type="term" value="C:protein phosphatase type 2A complex"/>
    <property type="evidence" value="ECO:0007669"/>
    <property type="project" value="TreeGrafter"/>
</dbReference>